<keyword evidence="4" id="KW-0732">Signal</keyword>
<keyword evidence="1" id="KW-0028">Amino-acid biosynthesis</keyword>
<dbReference type="Proteomes" id="UP001165065">
    <property type="component" value="Unassembled WGS sequence"/>
</dbReference>
<dbReference type="Gene3D" id="2.160.10.10">
    <property type="entry name" value="Hexapeptide repeat proteins"/>
    <property type="match status" value="1"/>
</dbReference>
<keyword evidence="3" id="KW-0012">Acyltransferase</keyword>
<keyword evidence="7" id="KW-1185">Reference proteome</keyword>
<evidence type="ECO:0000256" key="4">
    <source>
        <dbReference type="SAM" id="SignalP"/>
    </source>
</evidence>
<feature type="domain" description="Serine acetyltransferase N-terminal" evidence="5">
    <location>
        <begin position="224"/>
        <end position="335"/>
    </location>
</feature>
<dbReference type="GO" id="GO:0005737">
    <property type="term" value="C:cytoplasm"/>
    <property type="evidence" value="ECO:0007669"/>
    <property type="project" value="InterPro"/>
</dbReference>
<dbReference type="InterPro" id="IPR045304">
    <property type="entry name" value="LbH_SAT"/>
</dbReference>
<evidence type="ECO:0000256" key="3">
    <source>
        <dbReference type="ARBA" id="ARBA00023315"/>
    </source>
</evidence>
<dbReference type="AlphaFoldDB" id="A0A9W7GPZ3"/>
<protein>
    <recommendedName>
        <fullName evidence="5">Serine acetyltransferase N-terminal domain-containing protein</fullName>
    </recommendedName>
</protein>
<dbReference type="PANTHER" id="PTHR42811">
    <property type="entry name" value="SERINE ACETYLTRANSFERASE"/>
    <property type="match status" value="1"/>
</dbReference>
<evidence type="ECO:0000313" key="6">
    <source>
        <dbReference type="EMBL" id="GMI48060.1"/>
    </source>
</evidence>
<feature type="signal peptide" evidence="4">
    <location>
        <begin position="1"/>
        <end position="23"/>
    </location>
</feature>
<sequence length="518" mass="56031">MIRARSTNGRWLISLLITSLISASCSFSSPSQIQQNLWTQNTRTLGTELWDSNRNQGDYHGIDGVKTGSNEILDLAKPLRRVLTVQNFLGGEMRKGERVAGGLDGNGNSFASAPAPLPTLSPNNLPETFFTGPAGPHEPMNNIRSWSLGAGMGGGGEGERQADNEQQLATIEVEESDAWETSLKMKQRPYLSRAITRMIAKEREKRPGKIAKVFKELETAEDPLWFQVCFEAKEALKKEEGASACGPMLYSGILSQPDLFTATIKHVSNVLAGPVSSNPIVQAMTIQNLFETHLTEEDKRTIAVDAMACAVRKPSNEGQVMRVLLFNTGFHALVSHRLAHRLWLQGRKSLAHYIQSMVSSRLSCDLHPGARIGAGIYLSAGAGVVIGETAVVGDDVAILQSVTLGGTGKIAGDRHPKIGQGVILQDSCAVLGNIIVGDGAVVTAKSIVLKEVPPYARVSGVPAKVKSYRVEGKGPVADEYYGRDFSTNLESGFDGWKAEWLEDDLREIVLKAFEGYGS</sequence>
<evidence type="ECO:0000259" key="5">
    <source>
        <dbReference type="SMART" id="SM00971"/>
    </source>
</evidence>
<dbReference type="SMART" id="SM00971">
    <property type="entry name" value="SATase_N"/>
    <property type="match status" value="1"/>
</dbReference>
<dbReference type="Pfam" id="PF06426">
    <property type="entry name" value="SATase_N"/>
    <property type="match status" value="1"/>
</dbReference>
<comment type="caution">
    <text evidence="6">The sequence shown here is derived from an EMBL/GenBank/DDBJ whole genome shotgun (WGS) entry which is preliminary data.</text>
</comment>
<evidence type="ECO:0000313" key="7">
    <source>
        <dbReference type="Proteomes" id="UP001165065"/>
    </source>
</evidence>
<dbReference type="CDD" id="cd03354">
    <property type="entry name" value="LbH_SAT"/>
    <property type="match status" value="1"/>
</dbReference>
<dbReference type="SUPFAM" id="SSF51161">
    <property type="entry name" value="Trimeric LpxA-like enzymes"/>
    <property type="match status" value="1"/>
</dbReference>
<accession>A0A9W7GPZ3</accession>
<dbReference type="OrthoDB" id="25818at2759"/>
<dbReference type="EMBL" id="BRYA01000372">
    <property type="protein sequence ID" value="GMI48060.1"/>
    <property type="molecule type" value="Genomic_DNA"/>
</dbReference>
<dbReference type="GO" id="GO:0006535">
    <property type="term" value="P:cysteine biosynthetic process from serine"/>
    <property type="evidence" value="ECO:0007669"/>
    <property type="project" value="InterPro"/>
</dbReference>
<organism evidence="6 7">
    <name type="scientific">Triparma columacea</name>
    <dbReference type="NCBI Taxonomy" id="722753"/>
    <lineage>
        <taxon>Eukaryota</taxon>
        <taxon>Sar</taxon>
        <taxon>Stramenopiles</taxon>
        <taxon>Ochrophyta</taxon>
        <taxon>Bolidophyceae</taxon>
        <taxon>Parmales</taxon>
        <taxon>Triparmaceae</taxon>
        <taxon>Triparma</taxon>
    </lineage>
</organism>
<dbReference type="InterPro" id="IPR011004">
    <property type="entry name" value="Trimer_LpxA-like_sf"/>
</dbReference>
<name>A0A9W7GPZ3_9STRA</name>
<evidence type="ECO:0000256" key="2">
    <source>
        <dbReference type="ARBA" id="ARBA00022679"/>
    </source>
</evidence>
<dbReference type="PROSITE" id="PS51257">
    <property type="entry name" value="PROKAR_LIPOPROTEIN"/>
    <property type="match status" value="1"/>
</dbReference>
<evidence type="ECO:0000256" key="1">
    <source>
        <dbReference type="ARBA" id="ARBA00022605"/>
    </source>
</evidence>
<proteinExistence type="predicted"/>
<dbReference type="GO" id="GO:0009001">
    <property type="term" value="F:serine O-acetyltransferase activity"/>
    <property type="evidence" value="ECO:0007669"/>
    <property type="project" value="InterPro"/>
</dbReference>
<gene>
    <name evidence="6" type="ORF">TrCOL_g11423</name>
</gene>
<reference evidence="7" key="1">
    <citation type="journal article" date="2023" name="Commun. Biol.">
        <title>Genome analysis of Parmales, the sister group of diatoms, reveals the evolutionary specialization of diatoms from phago-mixotrophs to photoautotrophs.</title>
        <authorList>
            <person name="Ban H."/>
            <person name="Sato S."/>
            <person name="Yoshikawa S."/>
            <person name="Yamada K."/>
            <person name="Nakamura Y."/>
            <person name="Ichinomiya M."/>
            <person name="Sato N."/>
            <person name="Blanc-Mathieu R."/>
            <person name="Endo H."/>
            <person name="Kuwata A."/>
            <person name="Ogata H."/>
        </authorList>
    </citation>
    <scope>NUCLEOTIDE SEQUENCE [LARGE SCALE GENOMIC DNA]</scope>
</reference>
<dbReference type="InterPro" id="IPR042122">
    <property type="entry name" value="Ser_AcTrfase_N_sf"/>
</dbReference>
<keyword evidence="2" id="KW-0808">Transferase</keyword>
<dbReference type="Gene3D" id="1.10.3130.10">
    <property type="entry name" value="serine acetyltransferase, domain 1"/>
    <property type="match status" value="1"/>
</dbReference>
<dbReference type="InterPro" id="IPR010493">
    <property type="entry name" value="Ser_AcTrfase_N"/>
</dbReference>
<feature type="chain" id="PRO_5040931971" description="Serine acetyltransferase N-terminal domain-containing protein" evidence="4">
    <location>
        <begin position="24"/>
        <end position="518"/>
    </location>
</feature>